<sequence>SCQPGSWTTAQSPVVSQPAANQPNAGPAPVKSLDTFLLTAMFLDLQKLTLLLLLPLHLWGFNSNFKGLSRLMSKYDF</sequence>
<feature type="region of interest" description="Disordered" evidence="1">
    <location>
        <begin position="1"/>
        <end position="26"/>
    </location>
</feature>
<comment type="caution">
    <text evidence="2">The sequence shown here is derived from an EMBL/GenBank/DDBJ whole genome shotgun (WGS) entry which is preliminary data.</text>
</comment>
<dbReference type="EMBL" id="RWIC01000508">
    <property type="protein sequence ID" value="TKC42955.1"/>
    <property type="molecule type" value="Genomic_DNA"/>
</dbReference>
<dbReference type="Proteomes" id="UP000308365">
    <property type="component" value="Unassembled WGS sequence"/>
</dbReference>
<gene>
    <name evidence="2" type="ORF">EI555_004166</name>
</gene>
<organism evidence="2 3">
    <name type="scientific">Monodon monoceros</name>
    <name type="common">Narwhal</name>
    <name type="synonym">Ceratodon monodon</name>
    <dbReference type="NCBI Taxonomy" id="40151"/>
    <lineage>
        <taxon>Eukaryota</taxon>
        <taxon>Metazoa</taxon>
        <taxon>Chordata</taxon>
        <taxon>Craniata</taxon>
        <taxon>Vertebrata</taxon>
        <taxon>Euteleostomi</taxon>
        <taxon>Mammalia</taxon>
        <taxon>Eutheria</taxon>
        <taxon>Laurasiatheria</taxon>
        <taxon>Artiodactyla</taxon>
        <taxon>Whippomorpha</taxon>
        <taxon>Cetacea</taxon>
        <taxon>Odontoceti</taxon>
        <taxon>Monodontidae</taxon>
        <taxon>Monodon</taxon>
    </lineage>
</organism>
<reference evidence="3" key="1">
    <citation type="journal article" date="2019" name="IScience">
        <title>Narwhal Genome Reveals Long-Term Low Genetic Diversity despite Current Large Abundance Size.</title>
        <authorList>
            <person name="Westbury M.V."/>
            <person name="Petersen B."/>
            <person name="Garde E."/>
            <person name="Heide-Jorgensen M.P."/>
            <person name="Lorenzen E.D."/>
        </authorList>
    </citation>
    <scope>NUCLEOTIDE SEQUENCE [LARGE SCALE GENOMIC DNA]</scope>
</reference>
<evidence type="ECO:0000256" key="1">
    <source>
        <dbReference type="SAM" id="MobiDB-lite"/>
    </source>
</evidence>
<proteinExistence type="predicted"/>
<accession>A0A4U1F127</accession>
<protein>
    <submittedName>
        <fullName evidence="2">Uncharacterized protein</fullName>
    </submittedName>
</protein>
<evidence type="ECO:0000313" key="2">
    <source>
        <dbReference type="EMBL" id="TKC42955.1"/>
    </source>
</evidence>
<dbReference type="AlphaFoldDB" id="A0A4U1F127"/>
<name>A0A4U1F127_MONMO</name>
<feature type="compositionally biased region" description="Low complexity" evidence="1">
    <location>
        <begin position="17"/>
        <end position="26"/>
    </location>
</feature>
<evidence type="ECO:0000313" key="3">
    <source>
        <dbReference type="Proteomes" id="UP000308365"/>
    </source>
</evidence>
<feature type="compositionally biased region" description="Polar residues" evidence="1">
    <location>
        <begin position="1"/>
        <end position="15"/>
    </location>
</feature>
<feature type="non-terminal residue" evidence="2">
    <location>
        <position position="1"/>
    </location>
</feature>